<reference evidence="2" key="1">
    <citation type="submission" date="2018-05" db="EMBL/GenBank/DDBJ databases">
        <title>Genome sequencing of Phenylobacterium sp. HYN0004.</title>
        <authorList>
            <person name="Yi H."/>
            <person name="Baek C."/>
        </authorList>
    </citation>
    <scope>NUCLEOTIDE SEQUENCE [LARGE SCALE GENOMIC DNA]</scope>
    <source>
        <strain evidence="2">HYN0004</strain>
    </source>
</reference>
<dbReference type="KEGG" id="phb:HYN04_08765"/>
<dbReference type="RefSeq" id="WP_110450415.1">
    <property type="nucleotide sequence ID" value="NZ_CP029479.1"/>
</dbReference>
<protein>
    <submittedName>
        <fullName evidence="1">Universal stress protein UspA</fullName>
    </submittedName>
</protein>
<dbReference type="Proteomes" id="UP000247763">
    <property type="component" value="Chromosome"/>
</dbReference>
<evidence type="ECO:0000313" key="1">
    <source>
        <dbReference type="EMBL" id="AWM77848.1"/>
    </source>
</evidence>
<organism evidence="1 2">
    <name type="scientific">Phenylobacterium parvum</name>
    <dbReference type="NCBI Taxonomy" id="2201350"/>
    <lineage>
        <taxon>Bacteria</taxon>
        <taxon>Pseudomonadati</taxon>
        <taxon>Pseudomonadota</taxon>
        <taxon>Alphaproteobacteria</taxon>
        <taxon>Caulobacterales</taxon>
        <taxon>Caulobacteraceae</taxon>
        <taxon>Phenylobacterium</taxon>
    </lineage>
</organism>
<evidence type="ECO:0000313" key="2">
    <source>
        <dbReference type="Proteomes" id="UP000247763"/>
    </source>
</evidence>
<name>A0A2Z3I248_9CAUL</name>
<gene>
    <name evidence="1" type="ORF">HYN04_08765</name>
</gene>
<accession>A0A2Z3I248</accession>
<dbReference type="AlphaFoldDB" id="A0A2Z3I248"/>
<dbReference type="OrthoDB" id="9804721at2"/>
<proteinExistence type="predicted"/>
<dbReference type="Gene3D" id="3.40.50.12370">
    <property type="match status" value="1"/>
</dbReference>
<keyword evidence="2" id="KW-1185">Reference proteome</keyword>
<dbReference type="EMBL" id="CP029479">
    <property type="protein sequence ID" value="AWM77848.1"/>
    <property type="molecule type" value="Genomic_DNA"/>
</dbReference>
<dbReference type="CDD" id="cd00293">
    <property type="entry name" value="USP-like"/>
    <property type="match status" value="1"/>
</dbReference>
<dbReference type="SUPFAM" id="SSF52402">
    <property type="entry name" value="Adenine nucleotide alpha hydrolases-like"/>
    <property type="match status" value="2"/>
</dbReference>
<sequence>MSWARVMAPLAGVEGDVAVLDAAVRAADPFGAEVSAVFAPADVADIMPWLGEGYLGGVQTTAIETLRQAAATGETRSRAAFEACTYGKKTFAALNSPVWAALSAEARLSDLVIFGDDPARGRGPLAECFQQIVADEQRPVLIARKGFEVGGVVAVAWDGGKEASRAARLALPLLEKASRVVLLAAPKASSRHFDPERLQAYYAARGVNAEIEVLGEKGEAAGLLLGAVKRVGASLLVAGAFGHPRLQEFIFGGTTRSLLAADQPSLFLSH</sequence>